<feature type="transmembrane region" description="Helical" evidence="7">
    <location>
        <begin position="166"/>
        <end position="183"/>
    </location>
</feature>
<reference evidence="9" key="2">
    <citation type="journal article" date="2023" name="IMA Fungus">
        <title>Comparative genomic study of the Penicillium genus elucidates a diverse pangenome and 15 lateral gene transfer events.</title>
        <authorList>
            <person name="Petersen C."/>
            <person name="Sorensen T."/>
            <person name="Nielsen M.R."/>
            <person name="Sondergaard T.E."/>
            <person name="Sorensen J.L."/>
            <person name="Fitzpatrick D.A."/>
            <person name="Frisvad J.C."/>
            <person name="Nielsen K.L."/>
        </authorList>
    </citation>
    <scope>NUCLEOTIDE SEQUENCE</scope>
    <source>
        <strain evidence="9">IBT 3081</strain>
    </source>
</reference>
<feature type="transmembrane region" description="Helical" evidence="7">
    <location>
        <begin position="60"/>
        <end position="78"/>
    </location>
</feature>
<dbReference type="AlphaFoldDB" id="A0A9W9UW60"/>
<feature type="transmembrane region" description="Helical" evidence="7">
    <location>
        <begin position="32"/>
        <end position="53"/>
    </location>
</feature>
<evidence type="ECO:0000256" key="4">
    <source>
        <dbReference type="ARBA" id="ARBA00022692"/>
    </source>
</evidence>
<dbReference type="InterPro" id="IPR036259">
    <property type="entry name" value="MFS_trans_sf"/>
</dbReference>
<name>A0A9W9UW60_9EURO</name>
<evidence type="ECO:0000259" key="8">
    <source>
        <dbReference type="PROSITE" id="PS50850"/>
    </source>
</evidence>
<gene>
    <name evidence="9" type="ORF">N7517_011590</name>
</gene>
<dbReference type="Pfam" id="PF07690">
    <property type="entry name" value="MFS_1"/>
    <property type="match status" value="1"/>
</dbReference>
<reference evidence="9" key="1">
    <citation type="submission" date="2022-12" db="EMBL/GenBank/DDBJ databases">
        <authorList>
            <person name="Petersen C."/>
        </authorList>
    </citation>
    <scope>NUCLEOTIDE SEQUENCE</scope>
    <source>
        <strain evidence="9">IBT 3081</strain>
    </source>
</reference>
<proteinExistence type="inferred from homology"/>
<evidence type="ECO:0000256" key="2">
    <source>
        <dbReference type="ARBA" id="ARBA00008335"/>
    </source>
</evidence>
<dbReference type="GeneID" id="81468496"/>
<keyword evidence="10" id="KW-1185">Reference proteome</keyword>
<evidence type="ECO:0000256" key="5">
    <source>
        <dbReference type="ARBA" id="ARBA00022989"/>
    </source>
</evidence>
<evidence type="ECO:0000256" key="6">
    <source>
        <dbReference type="ARBA" id="ARBA00023136"/>
    </source>
</evidence>
<dbReference type="RefSeq" id="XP_056575128.1">
    <property type="nucleotide sequence ID" value="XM_056729313.1"/>
</dbReference>
<comment type="subcellular location">
    <subcellularLocation>
        <location evidence="1">Endomembrane system</location>
        <topology evidence="1">Multi-pass membrane protein</topology>
    </subcellularLocation>
</comment>
<dbReference type="PANTHER" id="PTHR23514">
    <property type="entry name" value="BYPASS OF STOP CODON PROTEIN 6"/>
    <property type="match status" value="1"/>
</dbReference>
<dbReference type="GO" id="GO:0012505">
    <property type="term" value="C:endomembrane system"/>
    <property type="evidence" value="ECO:0007669"/>
    <property type="project" value="UniProtKB-SubCell"/>
</dbReference>
<evidence type="ECO:0000313" key="10">
    <source>
        <dbReference type="Proteomes" id="UP001147752"/>
    </source>
</evidence>
<dbReference type="GO" id="GO:0016020">
    <property type="term" value="C:membrane"/>
    <property type="evidence" value="ECO:0007669"/>
    <property type="project" value="TreeGrafter"/>
</dbReference>
<feature type="transmembrane region" description="Helical" evidence="7">
    <location>
        <begin position="98"/>
        <end position="122"/>
    </location>
</feature>
<keyword evidence="3" id="KW-0813">Transport</keyword>
<dbReference type="InterPro" id="IPR051788">
    <property type="entry name" value="MFS_Transporter"/>
</dbReference>
<keyword evidence="6 7" id="KW-0472">Membrane</keyword>
<dbReference type="GO" id="GO:0022857">
    <property type="term" value="F:transmembrane transporter activity"/>
    <property type="evidence" value="ECO:0007669"/>
    <property type="project" value="InterPro"/>
</dbReference>
<comment type="similarity">
    <text evidence="2">Belongs to the major facilitator superfamily.</text>
</comment>
<feature type="transmembrane region" description="Helical" evidence="7">
    <location>
        <begin position="190"/>
        <end position="215"/>
    </location>
</feature>
<organism evidence="9 10">
    <name type="scientific">Penicillium concentricum</name>
    <dbReference type="NCBI Taxonomy" id="293559"/>
    <lineage>
        <taxon>Eukaryota</taxon>
        <taxon>Fungi</taxon>
        <taxon>Dikarya</taxon>
        <taxon>Ascomycota</taxon>
        <taxon>Pezizomycotina</taxon>
        <taxon>Eurotiomycetes</taxon>
        <taxon>Eurotiomycetidae</taxon>
        <taxon>Eurotiales</taxon>
        <taxon>Aspergillaceae</taxon>
        <taxon>Penicillium</taxon>
    </lineage>
</organism>
<dbReference type="EMBL" id="JAPZBT010000006">
    <property type="protein sequence ID" value="KAJ5356981.1"/>
    <property type="molecule type" value="Genomic_DNA"/>
</dbReference>
<dbReference type="OrthoDB" id="413079at2759"/>
<dbReference type="Proteomes" id="UP001147752">
    <property type="component" value="Unassembled WGS sequence"/>
</dbReference>
<dbReference type="FunFam" id="1.20.1250.20:FF:000286">
    <property type="entry name" value="MFS efflux transporter"/>
    <property type="match status" value="1"/>
</dbReference>
<dbReference type="SUPFAM" id="SSF103473">
    <property type="entry name" value="MFS general substrate transporter"/>
    <property type="match status" value="1"/>
</dbReference>
<keyword evidence="5 7" id="KW-1133">Transmembrane helix</keyword>
<comment type="caution">
    <text evidence="9">The sequence shown here is derived from an EMBL/GenBank/DDBJ whole genome shotgun (WGS) entry which is preliminary data.</text>
</comment>
<sequence length="284" mass="30804">MYILVGLGSGFHNAAWNVWIGNMANSHEVLGFFHGFYGIGATISPLVATTLIIKAGWEWYSYYYLMTGAAAIALVYSTSAFWDETGSKYQEENPSFPVTWICAIFLFLYGGIEVAIGGWIVVFMTNVRHGDPFESGMAETGFWLGITVGRFVLGFVSPRIGEKLSIAIYLLLAIVLELIFWLVPEFIVSAVAVAFVGFFMGTIFPGVVIVATRLLPKNLHVAAIGFAAAFSMGGGAVFPFMIGAIAQAKGVTVLQPILLAMLAVSLGIWATIFRLPQQEVSHHV</sequence>
<keyword evidence="4 7" id="KW-0812">Transmembrane</keyword>
<accession>A0A9W9UW60</accession>
<dbReference type="Gene3D" id="1.20.1250.20">
    <property type="entry name" value="MFS general substrate transporter like domains"/>
    <property type="match status" value="1"/>
</dbReference>
<dbReference type="InterPro" id="IPR011701">
    <property type="entry name" value="MFS"/>
</dbReference>
<evidence type="ECO:0000256" key="7">
    <source>
        <dbReference type="SAM" id="Phobius"/>
    </source>
</evidence>
<protein>
    <recommendedName>
        <fullName evidence="8">Major facilitator superfamily (MFS) profile domain-containing protein</fullName>
    </recommendedName>
</protein>
<feature type="transmembrane region" description="Helical" evidence="7">
    <location>
        <begin position="257"/>
        <end position="275"/>
    </location>
</feature>
<evidence type="ECO:0000313" key="9">
    <source>
        <dbReference type="EMBL" id="KAJ5356981.1"/>
    </source>
</evidence>
<feature type="transmembrane region" description="Helical" evidence="7">
    <location>
        <begin position="142"/>
        <end position="160"/>
    </location>
</feature>
<feature type="domain" description="Major facilitator superfamily (MFS) profile" evidence="8">
    <location>
        <begin position="98"/>
        <end position="284"/>
    </location>
</feature>
<evidence type="ECO:0000256" key="1">
    <source>
        <dbReference type="ARBA" id="ARBA00004127"/>
    </source>
</evidence>
<dbReference type="PROSITE" id="PS50850">
    <property type="entry name" value="MFS"/>
    <property type="match status" value="1"/>
</dbReference>
<dbReference type="InterPro" id="IPR020846">
    <property type="entry name" value="MFS_dom"/>
</dbReference>
<feature type="transmembrane region" description="Helical" evidence="7">
    <location>
        <begin position="221"/>
        <end position="245"/>
    </location>
</feature>
<evidence type="ECO:0000256" key="3">
    <source>
        <dbReference type="ARBA" id="ARBA00022448"/>
    </source>
</evidence>
<dbReference type="PANTHER" id="PTHR23514:SF3">
    <property type="entry name" value="BYPASS OF STOP CODON PROTEIN 6"/>
    <property type="match status" value="1"/>
</dbReference>